<evidence type="ECO:0000256" key="1">
    <source>
        <dbReference type="SAM" id="MobiDB-lite"/>
    </source>
</evidence>
<feature type="region of interest" description="Disordered" evidence="1">
    <location>
        <begin position="156"/>
        <end position="181"/>
    </location>
</feature>
<dbReference type="EMBL" id="JAUTXT010000046">
    <property type="protein sequence ID" value="KAK3671127.1"/>
    <property type="molecule type" value="Genomic_DNA"/>
</dbReference>
<comment type="caution">
    <text evidence="2">The sequence shown here is derived from an EMBL/GenBank/DDBJ whole genome shotgun (WGS) entry which is preliminary data.</text>
</comment>
<evidence type="ECO:0000313" key="3">
    <source>
        <dbReference type="Proteomes" id="UP001274830"/>
    </source>
</evidence>
<keyword evidence="3" id="KW-1185">Reference proteome</keyword>
<dbReference type="AlphaFoldDB" id="A0AAE0TSF8"/>
<accession>A0AAE0TSF8</accession>
<evidence type="ECO:0000313" key="2">
    <source>
        <dbReference type="EMBL" id="KAK3671127.1"/>
    </source>
</evidence>
<proteinExistence type="predicted"/>
<organism evidence="2 3">
    <name type="scientific">Recurvomyces mirabilis</name>
    <dbReference type="NCBI Taxonomy" id="574656"/>
    <lineage>
        <taxon>Eukaryota</taxon>
        <taxon>Fungi</taxon>
        <taxon>Dikarya</taxon>
        <taxon>Ascomycota</taxon>
        <taxon>Pezizomycotina</taxon>
        <taxon>Dothideomycetes</taxon>
        <taxon>Dothideomycetidae</taxon>
        <taxon>Mycosphaerellales</taxon>
        <taxon>Teratosphaeriaceae</taxon>
        <taxon>Recurvomyces</taxon>
    </lineage>
</organism>
<sequence length="181" mass="19830">MPLKKKLSVTAIFATRLLTWPVVVFRLFKLSPAQNTDPNLPNITVDVLLAVVMDTALNLASVTCLRPFLRPFQESGYIVSSSLSASGKYGITGANRTRTEAYLMLGTAGSTVQNKHGSIVLSRVDKEPSVTTQPQGMPRFNMRADATHNETACELEERGHRDTPAKAIRVSKTVQVQQESD</sequence>
<feature type="compositionally biased region" description="Polar residues" evidence="1">
    <location>
        <begin position="172"/>
        <end position="181"/>
    </location>
</feature>
<name>A0AAE0TSF8_9PEZI</name>
<gene>
    <name evidence="2" type="ORF">LTR78_008928</name>
</gene>
<reference evidence="2" key="1">
    <citation type="submission" date="2023-07" db="EMBL/GenBank/DDBJ databases">
        <title>Black Yeasts Isolated from many extreme environments.</title>
        <authorList>
            <person name="Coleine C."/>
            <person name="Stajich J.E."/>
            <person name="Selbmann L."/>
        </authorList>
    </citation>
    <scope>NUCLEOTIDE SEQUENCE</scope>
    <source>
        <strain evidence="2">CCFEE 5485</strain>
    </source>
</reference>
<protein>
    <submittedName>
        <fullName evidence="2">Uncharacterized protein</fullName>
    </submittedName>
</protein>
<dbReference type="Proteomes" id="UP001274830">
    <property type="component" value="Unassembled WGS sequence"/>
</dbReference>